<feature type="signal peptide" evidence="1">
    <location>
        <begin position="1"/>
        <end position="22"/>
    </location>
</feature>
<reference evidence="4" key="2">
    <citation type="submission" date="2025-08" db="UniProtKB">
        <authorList>
            <consortium name="RefSeq"/>
        </authorList>
    </citation>
    <scope>IDENTIFICATION</scope>
    <source>
        <tissue evidence="4">Whole body</tissue>
    </source>
</reference>
<dbReference type="PANTHER" id="PTHR21131">
    <property type="entry name" value="SERINE-TYPE ENDOPEPTIDASE INHIBITOR"/>
    <property type="match status" value="1"/>
</dbReference>
<dbReference type="Pfam" id="PF00050">
    <property type="entry name" value="Kazal_1"/>
    <property type="match status" value="4"/>
</dbReference>
<name>A0ABM4ARP6_VANTA</name>
<dbReference type="InterPro" id="IPR002350">
    <property type="entry name" value="Kazal_dom"/>
</dbReference>
<dbReference type="RefSeq" id="XP_064073968.1">
    <property type="nucleotide sequence ID" value="XM_064217898.1"/>
</dbReference>
<feature type="chain" id="PRO_5047198058" evidence="1">
    <location>
        <begin position="23"/>
        <end position="388"/>
    </location>
</feature>
<evidence type="ECO:0000259" key="2">
    <source>
        <dbReference type="PROSITE" id="PS51465"/>
    </source>
</evidence>
<keyword evidence="3" id="KW-1185">Reference proteome</keyword>
<feature type="domain" description="Kazal-like" evidence="2">
    <location>
        <begin position="32"/>
        <end position="86"/>
    </location>
</feature>
<evidence type="ECO:0000313" key="3">
    <source>
        <dbReference type="Proteomes" id="UP001652626"/>
    </source>
</evidence>
<protein>
    <submittedName>
        <fullName evidence="4">Serine protease inhibitor dipetalogastin-like</fullName>
    </submittedName>
</protein>
<evidence type="ECO:0000313" key="4">
    <source>
        <dbReference type="RefSeq" id="XP_064073968.1"/>
    </source>
</evidence>
<proteinExistence type="predicted"/>
<dbReference type="Gene3D" id="3.30.60.30">
    <property type="match status" value="7"/>
</dbReference>
<sequence>MSYRILCALSLLTILKVPPIECDTLIVTKTIYLATTICPCEYTFNPVCGSDGITYYNQCLLNCTSNENENKGLAPIVPQDESKCTPYICQNVDLPVCTLDGVTYPNECELTYENFKRLKQNQPIIYLAYRTSCIGPPCGCTTLASPVCGTNNVLYRNQCVLDCAAIHTKLNGDLPIGFQNVGTCLNGCQCPKKMEPVCGSDSVVYDNLCFIECQNRITSNSKTPAVTVANRNICELCNCPATLSPVCGSDGIMEPKTYQNPCHLDCDAKRLRNPYLKMISKGPCPNCYCTDVYSPVCGTNHKTYSNSCELRCDNKMNPKMNNTLSIFHDGECKNDYCDCSHCPGDYQPICGSDNVTYWNLCSLNCNNDCNKRKSSPEIYFARRGSCSL</sequence>
<keyword evidence="4" id="KW-0722">Serine protease inhibitor</keyword>
<feature type="domain" description="Kazal-like" evidence="2">
    <location>
        <begin position="136"/>
        <end position="176"/>
    </location>
</feature>
<dbReference type="InterPro" id="IPR053265">
    <property type="entry name" value="Serpin"/>
</dbReference>
<evidence type="ECO:0000256" key="1">
    <source>
        <dbReference type="SAM" id="SignalP"/>
    </source>
</evidence>
<dbReference type="InterPro" id="IPR036058">
    <property type="entry name" value="Kazal_dom_sf"/>
</dbReference>
<feature type="domain" description="Kazal-like" evidence="2">
    <location>
        <begin position="338"/>
        <end position="388"/>
    </location>
</feature>
<keyword evidence="1" id="KW-0732">Signal</keyword>
<dbReference type="Pfam" id="PF07648">
    <property type="entry name" value="Kazal_2"/>
    <property type="match status" value="3"/>
</dbReference>
<organism evidence="3 4">
    <name type="scientific">Vanessa tameamea</name>
    <name type="common">Kamehameha butterfly</name>
    <dbReference type="NCBI Taxonomy" id="334116"/>
    <lineage>
        <taxon>Eukaryota</taxon>
        <taxon>Metazoa</taxon>
        <taxon>Ecdysozoa</taxon>
        <taxon>Arthropoda</taxon>
        <taxon>Hexapoda</taxon>
        <taxon>Insecta</taxon>
        <taxon>Pterygota</taxon>
        <taxon>Neoptera</taxon>
        <taxon>Endopterygota</taxon>
        <taxon>Lepidoptera</taxon>
        <taxon>Glossata</taxon>
        <taxon>Ditrysia</taxon>
        <taxon>Papilionoidea</taxon>
        <taxon>Nymphalidae</taxon>
        <taxon>Nymphalinae</taxon>
        <taxon>Vanessa</taxon>
    </lineage>
</organism>
<feature type="domain" description="Kazal-like" evidence="2">
    <location>
        <begin position="89"/>
        <end position="135"/>
    </location>
</feature>
<feature type="domain" description="Kazal-like" evidence="2">
    <location>
        <begin position="278"/>
        <end position="334"/>
    </location>
</feature>
<dbReference type="Proteomes" id="UP001652626">
    <property type="component" value="Chromosome 3"/>
</dbReference>
<accession>A0ABM4ARP6</accession>
<dbReference type="PROSITE" id="PS00282">
    <property type="entry name" value="KAZAL_1"/>
    <property type="match status" value="4"/>
</dbReference>
<dbReference type="PROSITE" id="PS51465">
    <property type="entry name" value="KAZAL_2"/>
    <property type="match status" value="7"/>
</dbReference>
<dbReference type="SUPFAM" id="SSF100895">
    <property type="entry name" value="Kazal-type serine protease inhibitors"/>
    <property type="match status" value="7"/>
</dbReference>
<dbReference type="GeneID" id="135193828"/>
<dbReference type="PANTHER" id="PTHR21131:SF0">
    <property type="entry name" value="GEO10195P1-RELATED"/>
    <property type="match status" value="1"/>
</dbReference>
<feature type="domain" description="Kazal-like" evidence="2">
    <location>
        <begin position="237"/>
        <end position="273"/>
    </location>
</feature>
<dbReference type="CDD" id="cd00104">
    <property type="entry name" value="KAZAL_FS"/>
    <property type="match status" value="5"/>
</dbReference>
<dbReference type="GO" id="GO:0004867">
    <property type="term" value="F:serine-type endopeptidase inhibitor activity"/>
    <property type="evidence" value="ECO:0007669"/>
    <property type="project" value="UniProtKB-KW"/>
</dbReference>
<keyword evidence="4" id="KW-0646">Protease inhibitor</keyword>
<dbReference type="SMART" id="SM00280">
    <property type="entry name" value="KAZAL"/>
    <property type="match status" value="7"/>
</dbReference>
<feature type="domain" description="Kazal-like" evidence="2">
    <location>
        <begin position="178"/>
        <end position="236"/>
    </location>
</feature>
<reference evidence="3" key="1">
    <citation type="submission" date="2025-05" db="UniProtKB">
        <authorList>
            <consortium name="RefSeq"/>
        </authorList>
    </citation>
    <scope>NUCLEOTIDE SEQUENCE [LARGE SCALE GENOMIC DNA]</scope>
</reference>
<gene>
    <name evidence="4" type="primary">LOC135193828</name>
</gene>